<organism evidence="2 3">
    <name type="scientific">Vermiconidia calcicola</name>
    <dbReference type="NCBI Taxonomy" id="1690605"/>
    <lineage>
        <taxon>Eukaryota</taxon>
        <taxon>Fungi</taxon>
        <taxon>Dikarya</taxon>
        <taxon>Ascomycota</taxon>
        <taxon>Pezizomycotina</taxon>
        <taxon>Dothideomycetes</taxon>
        <taxon>Dothideomycetidae</taxon>
        <taxon>Mycosphaerellales</taxon>
        <taxon>Extremaceae</taxon>
        <taxon>Vermiconidia</taxon>
    </lineage>
</organism>
<evidence type="ECO:0000256" key="1">
    <source>
        <dbReference type="SAM" id="MobiDB-lite"/>
    </source>
</evidence>
<sequence>MSEGDLMWPEDQHSTENLNMEAVDKSQLLDNEQDVPDTSEANEQSEEGHESQGSQQTTVSRDTLCHEEDSSSHGCSSHGGAMEDLVLTFPYTSIEQSWSESPHPAETSGPSSKPELQLLGMPKEVRDIIWKLVVTKMTSIKVCFSMLSEDDPDYDRGYGTLRKGYGVGLTFPGRYPMSLLYVCHQTYNEVIPFLYGENHFVSFNVRGFNGGFVNDPDHGIGRANAALIKRASFGIPEPVKQDPTNHLSGFLEFMCGTLTGLVHLELSVKFENYYVSPATQDQHLEWSQERRALLLAAAHLTQRHPNLKKAVWCATSGGSLATFWHGTKMQVRFAVFLLPAGQNVNITRPNSRLDIEARTIVTDVTWDDLLNKQATDFALDKNAKASEPPAHVNV</sequence>
<reference evidence="2 3" key="1">
    <citation type="submission" date="2023-06" db="EMBL/GenBank/DDBJ databases">
        <title>Black Yeasts Isolated from many extreme environments.</title>
        <authorList>
            <person name="Coleine C."/>
            <person name="Stajich J.E."/>
            <person name="Selbmann L."/>
        </authorList>
    </citation>
    <scope>NUCLEOTIDE SEQUENCE [LARGE SCALE GENOMIC DNA]</scope>
    <source>
        <strain evidence="2 3">CCFEE 5887</strain>
    </source>
</reference>
<proteinExistence type="predicted"/>
<keyword evidence="3" id="KW-1185">Reference proteome</keyword>
<evidence type="ECO:0000313" key="3">
    <source>
        <dbReference type="Proteomes" id="UP001345827"/>
    </source>
</evidence>
<comment type="caution">
    <text evidence="2">The sequence shown here is derived from an EMBL/GenBank/DDBJ whole genome shotgun (WGS) entry which is preliminary data.</text>
</comment>
<accession>A0AAV9QNT3</accession>
<dbReference type="EMBL" id="JAXLQG010000001">
    <property type="protein sequence ID" value="KAK5545140.1"/>
    <property type="molecule type" value="Genomic_DNA"/>
</dbReference>
<feature type="region of interest" description="Disordered" evidence="1">
    <location>
        <begin position="96"/>
        <end position="116"/>
    </location>
</feature>
<dbReference type="Proteomes" id="UP001345827">
    <property type="component" value="Unassembled WGS sequence"/>
</dbReference>
<name>A0AAV9QNT3_9PEZI</name>
<dbReference type="AlphaFoldDB" id="A0AAV9QNT3"/>
<feature type="region of interest" description="Disordered" evidence="1">
    <location>
        <begin position="1"/>
        <end position="79"/>
    </location>
</feature>
<gene>
    <name evidence="2" type="ORF">LTR25_000147</name>
</gene>
<protein>
    <submittedName>
        <fullName evidence="2">Uncharacterized protein</fullName>
    </submittedName>
</protein>
<evidence type="ECO:0000313" key="2">
    <source>
        <dbReference type="EMBL" id="KAK5545140.1"/>
    </source>
</evidence>